<sequence>MKKILLSFLLAVPILGYSQAFQVNLQGQKQTAMGGAGTGVALDEAAVFFNPGAVSFLKKNGVQAGASAIFLKAAFRENGSNLTEYTKEKLTFPPAAYAVFGNPNNRLRFGLGVYVPFGGAVHWDPNWTGKYAVTSLDLQAIYVQPTLSYKITDHIGIGAGLVYSRGKVDLRRGIPLTLNDGTSGTAQLKGNSNDFGWNAGIYVETVSGVTIGVSHRSQVTAQVKDADAIFKVPGALQDGFPTKFSANLPLPATSSIGLGFYPSSKTIIAVDANWVHWSKYKALVLEYNNNSRIPDTHSPRNYHDGGAVRVGIQNMATDRLALRLGAAYAFTPVGKGYVTPEIPDANRILLSAGLGYKASERFSIDLSFLYENIKSRNETNLETGLSGTFKTVAYIPGLSLSYKW</sequence>
<keyword evidence="4" id="KW-0812">Transmembrane</keyword>
<dbReference type="GO" id="GO:0015483">
    <property type="term" value="F:long-chain fatty acid transporting porin activity"/>
    <property type="evidence" value="ECO:0007669"/>
    <property type="project" value="TreeGrafter"/>
</dbReference>
<gene>
    <name evidence="9" type="ORF">TH53_22900</name>
</gene>
<dbReference type="GO" id="GO:0009279">
    <property type="term" value="C:cell outer membrane"/>
    <property type="evidence" value="ECO:0007669"/>
    <property type="project" value="UniProtKB-SubCell"/>
</dbReference>
<evidence type="ECO:0000256" key="4">
    <source>
        <dbReference type="ARBA" id="ARBA00022692"/>
    </source>
</evidence>
<dbReference type="OrthoDB" id="9922at2"/>
<evidence type="ECO:0000313" key="10">
    <source>
        <dbReference type="Proteomes" id="UP000032049"/>
    </source>
</evidence>
<protein>
    <submittedName>
        <fullName evidence="9">Long-chain fatty acid transporter</fullName>
    </submittedName>
</protein>
<proteinExistence type="inferred from homology"/>
<evidence type="ECO:0000256" key="3">
    <source>
        <dbReference type="ARBA" id="ARBA00022452"/>
    </source>
</evidence>
<dbReference type="EMBL" id="JXRA01000117">
    <property type="protein sequence ID" value="KIO75041.1"/>
    <property type="molecule type" value="Genomic_DNA"/>
</dbReference>
<keyword evidence="5 8" id="KW-0732">Signal</keyword>
<dbReference type="Proteomes" id="UP000032049">
    <property type="component" value="Unassembled WGS sequence"/>
</dbReference>
<evidence type="ECO:0000256" key="7">
    <source>
        <dbReference type="ARBA" id="ARBA00023237"/>
    </source>
</evidence>
<feature type="chain" id="PRO_5002222581" evidence="8">
    <location>
        <begin position="21"/>
        <end position="404"/>
    </location>
</feature>
<name>A0A0D0GKR9_9SPHI</name>
<dbReference type="Pfam" id="PF03349">
    <property type="entry name" value="Toluene_X"/>
    <property type="match status" value="1"/>
</dbReference>
<dbReference type="RefSeq" id="WP_041886040.1">
    <property type="nucleotide sequence ID" value="NZ_CP157278.1"/>
</dbReference>
<comment type="subcellular location">
    <subcellularLocation>
        <location evidence="1">Cell outer membrane</location>
        <topology evidence="1">Multi-pass membrane protein</topology>
    </subcellularLocation>
</comment>
<organism evidence="9 10">
    <name type="scientific">Pedobacter lusitanus</name>
    <dbReference type="NCBI Taxonomy" id="1503925"/>
    <lineage>
        <taxon>Bacteria</taxon>
        <taxon>Pseudomonadati</taxon>
        <taxon>Bacteroidota</taxon>
        <taxon>Sphingobacteriia</taxon>
        <taxon>Sphingobacteriales</taxon>
        <taxon>Sphingobacteriaceae</taxon>
        <taxon>Pedobacter</taxon>
    </lineage>
</organism>
<evidence type="ECO:0000313" key="9">
    <source>
        <dbReference type="EMBL" id="KIO75041.1"/>
    </source>
</evidence>
<comment type="caution">
    <text evidence="9">The sequence shown here is derived from an EMBL/GenBank/DDBJ whole genome shotgun (WGS) entry which is preliminary data.</text>
</comment>
<evidence type="ECO:0000256" key="6">
    <source>
        <dbReference type="ARBA" id="ARBA00023136"/>
    </source>
</evidence>
<feature type="signal peptide" evidence="8">
    <location>
        <begin position="1"/>
        <end position="20"/>
    </location>
</feature>
<keyword evidence="10" id="KW-1185">Reference proteome</keyword>
<dbReference type="AlphaFoldDB" id="A0A0D0GKR9"/>
<reference evidence="9 10" key="1">
    <citation type="submission" date="2015-01" db="EMBL/GenBank/DDBJ databases">
        <title>Draft genome sequence of Pedobacter sp. NL19 isolated from sludge of an effluent treatment pond in an abandoned uranium mine.</title>
        <authorList>
            <person name="Santos T."/>
            <person name="Caetano T."/>
            <person name="Covas C."/>
            <person name="Cruz A."/>
            <person name="Mendo S."/>
        </authorList>
    </citation>
    <scope>NUCLEOTIDE SEQUENCE [LARGE SCALE GENOMIC DNA]</scope>
    <source>
        <strain evidence="9 10">NL19</strain>
    </source>
</reference>
<keyword evidence="7" id="KW-0998">Cell outer membrane</keyword>
<dbReference type="Gene3D" id="2.40.160.60">
    <property type="entry name" value="Outer membrane protein transport protein (OMPP1/FadL/TodX)"/>
    <property type="match status" value="1"/>
</dbReference>
<accession>A0A0D0GKR9</accession>
<keyword evidence="3" id="KW-1134">Transmembrane beta strand</keyword>
<dbReference type="STRING" id="1503925.TH53_22900"/>
<dbReference type="SUPFAM" id="SSF56935">
    <property type="entry name" value="Porins"/>
    <property type="match status" value="1"/>
</dbReference>
<dbReference type="PANTHER" id="PTHR35093:SF8">
    <property type="entry name" value="OUTER MEMBRANE PROTEIN NMB0088-RELATED"/>
    <property type="match status" value="1"/>
</dbReference>
<keyword evidence="6" id="KW-0472">Membrane</keyword>
<dbReference type="PANTHER" id="PTHR35093">
    <property type="entry name" value="OUTER MEMBRANE PROTEIN NMB0088-RELATED"/>
    <property type="match status" value="1"/>
</dbReference>
<evidence type="ECO:0000256" key="5">
    <source>
        <dbReference type="ARBA" id="ARBA00022729"/>
    </source>
</evidence>
<evidence type="ECO:0000256" key="1">
    <source>
        <dbReference type="ARBA" id="ARBA00004571"/>
    </source>
</evidence>
<evidence type="ECO:0000256" key="8">
    <source>
        <dbReference type="SAM" id="SignalP"/>
    </source>
</evidence>
<evidence type="ECO:0000256" key="2">
    <source>
        <dbReference type="ARBA" id="ARBA00008163"/>
    </source>
</evidence>
<dbReference type="InterPro" id="IPR005017">
    <property type="entry name" value="OMPP1/FadL/TodX"/>
</dbReference>
<comment type="similarity">
    <text evidence="2">Belongs to the OmpP1/FadL family.</text>
</comment>